<protein>
    <recommendedName>
        <fullName evidence="4">DUF676 domain-containing protein</fullName>
    </recommendedName>
</protein>
<dbReference type="PANTHER" id="PTHR47842">
    <property type="entry name" value="EXPRESSED PROTEIN"/>
    <property type="match status" value="1"/>
</dbReference>
<organism evidence="2 3">
    <name type="scientific">Powellomyces hirtus</name>
    <dbReference type="NCBI Taxonomy" id="109895"/>
    <lineage>
        <taxon>Eukaryota</taxon>
        <taxon>Fungi</taxon>
        <taxon>Fungi incertae sedis</taxon>
        <taxon>Chytridiomycota</taxon>
        <taxon>Chytridiomycota incertae sedis</taxon>
        <taxon>Chytridiomycetes</taxon>
        <taxon>Spizellomycetales</taxon>
        <taxon>Powellomycetaceae</taxon>
        <taxon>Powellomyces</taxon>
    </lineage>
</organism>
<dbReference type="PANTHER" id="PTHR47842:SF1">
    <property type="entry name" value="DUF676 DOMAIN-CONTAINING PROTEIN"/>
    <property type="match status" value="1"/>
</dbReference>
<sequence length="953" mass="100123">MSTESMSAETGALVPTSGNATYATQLSAPKTMLLFVHGFLGSEHSFENFPLDLAACLRGPTMRVPDVEVRIFPRFDTKGDPTRAVNQLCNWLLLNATEPEYSGVIILAHSMGGLMAVDAYRKMYGLWDEEVEEKLEKERKAAEKERKTKEKAEKAKEKEQKKANEKEAKQKADNKPSADTTAEKKEKEKEKENGMENGTDKTDSKDSLDKQVPKPDPAVTAAAGSWFGAVGSWWAKKDAANAARITEAKPGTAGEAAAHPPAEPATMMEPPAASPLDLKAAVDEMEPAPSDQRLPSEPPTKQKLESESIVSDALAVAPVLPAPNATSQRKRPPVRIIGIVTFDTPFFGLHTRVYTAAAGTRAASLIAQYVPPLPPMPAVPTPHMPFGDALSTIPHVVGAGVHVGTRAATDALRYGTRAVGSIPEAATGIVTALPGTVAALPGAATQGLQMGLQAVSALPGATLHYGSSALSSVAQLPTYWSAKPAAPAATDAPGPAVAEDQAPAPVPASETQMTTIEAVEGHSQADGSDVVVSAASVVEEDRNESTTSALMINDRLQDGMQDETVVFAAAVAAAAAAVEHSRTLSEAPTPTTELPPEEDADALLPPAPITETSDDESADPHTAAASAVGLHPIPPESNWTPWVRLGLAGAAVAAGAYYSGGLVFAAPVVRRVAVAYALSHAEDARKHLQFLYPLWGTGTKTLDKRVQDMSKDVEDGHLGFTCFYAELPPVVAASTASTADEASTAFNANANGVEDDSSITKTAAAKSSADRLKTRLATIVRTSPATTTVTTTTTTITTVVTSALTDSATAVADGEAKDTMTTTTTTVAVSETKTPSTTAVFNSPVAAAFATQLAASRPSRSSSPSPTPPPLPSRPSQQQTRPPQPPQPRTFIAMPPQHHAHLFRPIHSDAEDEIHAHMNMFERSVNAASYWALVDRVARQVAKCIARPAPAHK</sequence>
<keyword evidence="3" id="KW-1185">Reference proteome</keyword>
<dbReference type="InterPro" id="IPR029058">
    <property type="entry name" value="AB_hydrolase_fold"/>
</dbReference>
<proteinExistence type="predicted"/>
<evidence type="ECO:0000313" key="3">
    <source>
        <dbReference type="Proteomes" id="UP000318582"/>
    </source>
</evidence>
<dbReference type="Proteomes" id="UP000318582">
    <property type="component" value="Unassembled WGS sequence"/>
</dbReference>
<feature type="compositionally biased region" description="Low complexity" evidence="1">
    <location>
        <begin position="580"/>
        <end position="594"/>
    </location>
</feature>
<feature type="region of interest" description="Disordered" evidence="1">
    <location>
        <begin position="248"/>
        <end position="271"/>
    </location>
</feature>
<accession>A0A507E3Y6</accession>
<gene>
    <name evidence="2" type="ORF">PhCBS80983_g03414</name>
</gene>
<feature type="region of interest" description="Disordered" evidence="1">
    <location>
        <begin position="485"/>
        <end position="509"/>
    </location>
</feature>
<name>A0A507E3Y6_9FUNG</name>
<dbReference type="EMBL" id="QEAQ01000043">
    <property type="protein sequence ID" value="TPX58005.1"/>
    <property type="molecule type" value="Genomic_DNA"/>
</dbReference>
<evidence type="ECO:0000313" key="2">
    <source>
        <dbReference type="EMBL" id="TPX58005.1"/>
    </source>
</evidence>
<feature type="region of interest" description="Disordered" evidence="1">
    <location>
        <begin position="141"/>
        <end position="219"/>
    </location>
</feature>
<dbReference type="Gene3D" id="3.40.50.1820">
    <property type="entry name" value="alpha/beta hydrolase"/>
    <property type="match status" value="1"/>
</dbReference>
<feature type="compositionally biased region" description="Low complexity" evidence="1">
    <location>
        <begin position="485"/>
        <end position="498"/>
    </location>
</feature>
<evidence type="ECO:0000256" key="1">
    <source>
        <dbReference type="SAM" id="MobiDB-lite"/>
    </source>
</evidence>
<dbReference type="STRING" id="109895.A0A507E3Y6"/>
<comment type="caution">
    <text evidence="2">The sequence shown here is derived from an EMBL/GenBank/DDBJ whole genome shotgun (WGS) entry which is preliminary data.</text>
</comment>
<evidence type="ECO:0008006" key="4">
    <source>
        <dbReference type="Google" id="ProtNLM"/>
    </source>
</evidence>
<dbReference type="AlphaFoldDB" id="A0A507E3Y6"/>
<feature type="compositionally biased region" description="Low complexity" evidence="1">
    <location>
        <begin position="250"/>
        <end position="271"/>
    </location>
</feature>
<feature type="region of interest" description="Disordered" evidence="1">
    <location>
        <begin position="284"/>
        <end position="308"/>
    </location>
</feature>
<feature type="region of interest" description="Disordered" evidence="1">
    <location>
        <begin position="853"/>
        <end position="893"/>
    </location>
</feature>
<feature type="region of interest" description="Disordered" evidence="1">
    <location>
        <begin position="580"/>
        <end position="623"/>
    </location>
</feature>
<reference evidence="2 3" key="1">
    <citation type="journal article" date="2019" name="Sci. Rep.">
        <title>Comparative genomics of chytrid fungi reveal insights into the obligate biotrophic and pathogenic lifestyle of Synchytrium endobioticum.</title>
        <authorList>
            <person name="van de Vossenberg B.T.L.H."/>
            <person name="Warris S."/>
            <person name="Nguyen H.D.T."/>
            <person name="van Gent-Pelzer M.P.E."/>
            <person name="Joly D.L."/>
            <person name="van de Geest H.C."/>
            <person name="Bonants P.J.M."/>
            <person name="Smith D.S."/>
            <person name="Levesque C.A."/>
            <person name="van der Lee T.A.J."/>
        </authorList>
    </citation>
    <scope>NUCLEOTIDE SEQUENCE [LARGE SCALE GENOMIC DNA]</scope>
    <source>
        <strain evidence="2 3">CBS 809.83</strain>
    </source>
</reference>
<feature type="compositionally biased region" description="Basic and acidic residues" evidence="1">
    <location>
        <begin position="141"/>
        <end position="213"/>
    </location>
</feature>
<dbReference type="SUPFAM" id="SSF53474">
    <property type="entry name" value="alpha/beta-Hydrolases"/>
    <property type="match status" value="1"/>
</dbReference>